<feature type="coiled-coil region" evidence="1">
    <location>
        <begin position="30"/>
        <end position="99"/>
    </location>
</feature>
<organism evidence="2 3">
    <name type="scientific">Knipowitschia caucasica</name>
    <name type="common">Caucasian dwarf goby</name>
    <name type="synonym">Pomatoschistus caucasicus</name>
    <dbReference type="NCBI Taxonomy" id="637954"/>
    <lineage>
        <taxon>Eukaryota</taxon>
        <taxon>Metazoa</taxon>
        <taxon>Chordata</taxon>
        <taxon>Craniata</taxon>
        <taxon>Vertebrata</taxon>
        <taxon>Euteleostomi</taxon>
        <taxon>Actinopterygii</taxon>
        <taxon>Neopterygii</taxon>
        <taxon>Teleostei</taxon>
        <taxon>Neoteleostei</taxon>
        <taxon>Acanthomorphata</taxon>
        <taxon>Gobiaria</taxon>
        <taxon>Gobiiformes</taxon>
        <taxon>Gobioidei</taxon>
        <taxon>Gobiidae</taxon>
        <taxon>Gobiinae</taxon>
        <taxon>Knipowitschia</taxon>
    </lineage>
</organism>
<accession>A0AAV2JM26</accession>
<protein>
    <recommendedName>
        <fullName evidence="4">L1 transposable element RRM domain-containing protein</fullName>
    </recommendedName>
</protein>
<evidence type="ECO:0000313" key="3">
    <source>
        <dbReference type="Proteomes" id="UP001497482"/>
    </source>
</evidence>
<dbReference type="InterPro" id="IPR004244">
    <property type="entry name" value="Transposase_22"/>
</dbReference>
<gene>
    <name evidence="2" type="ORF">KC01_LOCUS8612</name>
</gene>
<proteinExistence type="predicted"/>
<evidence type="ECO:0008006" key="4">
    <source>
        <dbReference type="Google" id="ProtNLM"/>
    </source>
</evidence>
<name>A0AAV2JM26_KNICA</name>
<dbReference type="Proteomes" id="UP001497482">
    <property type="component" value="Chromosome 13"/>
</dbReference>
<dbReference type="Gene3D" id="3.30.250.20">
    <property type="entry name" value="L1 transposable element, C-terminal domain"/>
    <property type="match status" value="1"/>
</dbReference>
<keyword evidence="1" id="KW-0175">Coiled coil</keyword>
<dbReference type="InterPro" id="IPR042566">
    <property type="entry name" value="L1_C"/>
</dbReference>
<dbReference type="PANTHER" id="PTHR11505">
    <property type="entry name" value="L1 TRANSPOSABLE ELEMENT-RELATED"/>
    <property type="match status" value="1"/>
</dbReference>
<dbReference type="Gene3D" id="3.30.70.1820">
    <property type="entry name" value="L1 transposable element, RRM domain"/>
    <property type="match status" value="1"/>
</dbReference>
<dbReference type="EMBL" id="OZ035835">
    <property type="protein sequence ID" value="CAL1577238.1"/>
    <property type="molecule type" value="Genomic_DNA"/>
</dbReference>
<keyword evidence="3" id="KW-1185">Reference proteome</keyword>
<reference evidence="2 3" key="1">
    <citation type="submission" date="2024-04" db="EMBL/GenBank/DDBJ databases">
        <authorList>
            <person name="Waldvogel A.-M."/>
            <person name="Schoenle A."/>
        </authorList>
    </citation>
    <scope>NUCLEOTIDE SEQUENCE [LARGE SCALE GENOMIC DNA]</scope>
</reference>
<dbReference type="AlphaFoldDB" id="A0AAV2JM26"/>
<evidence type="ECO:0000313" key="2">
    <source>
        <dbReference type="EMBL" id="CAL1577238.1"/>
    </source>
</evidence>
<sequence length="275" mass="31248">MPPKAKKDEQDREEAANVTAFTAVLTAKLAETKSELLAEIKDTYARYEAKLTGLQNSVEDHDQRITSLEQFANSTSDELTDVRTELAAVASENAKLKARLIDLSGRTRRNNIRIVGLPEQIENQTRPTEFFSQLQCDVLGADILSSPPKLDRAHRAQPARLASTGRPRHVVICFHHFQTRELVVRASRQLRGGLKYKDTPIHIFEDYAPEVLEQRAQYRDVMKRLFELGYKPALRYPAKLSVVLHDGSRKLLPTVKEAADFASRHRRRDDPEVNP</sequence>
<evidence type="ECO:0000256" key="1">
    <source>
        <dbReference type="SAM" id="Coils"/>
    </source>
</evidence>